<evidence type="ECO:0000313" key="2">
    <source>
        <dbReference type="EMBL" id="SFR85868.1"/>
    </source>
</evidence>
<accession>A0A1I6K473</accession>
<reference evidence="2 3" key="1">
    <citation type="submission" date="2016-10" db="EMBL/GenBank/DDBJ databases">
        <authorList>
            <person name="de Groot N.N."/>
        </authorList>
    </citation>
    <scope>NUCLEOTIDE SEQUENCE [LARGE SCALE GENOMIC DNA]</scope>
    <source>
        <strain evidence="2 3">CGMCC 1.10457</strain>
    </source>
</reference>
<organism evidence="2 3">
    <name type="scientific">Halomicrobium zhouii</name>
    <dbReference type="NCBI Taxonomy" id="767519"/>
    <lineage>
        <taxon>Archaea</taxon>
        <taxon>Methanobacteriati</taxon>
        <taxon>Methanobacteriota</taxon>
        <taxon>Stenosarchaea group</taxon>
        <taxon>Halobacteria</taxon>
        <taxon>Halobacteriales</taxon>
        <taxon>Haloarculaceae</taxon>
        <taxon>Halomicrobium</taxon>
    </lineage>
</organism>
<dbReference type="EMBL" id="FOZK01000001">
    <property type="protein sequence ID" value="SFR85868.1"/>
    <property type="molecule type" value="Genomic_DNA"/>
</dbReference>
<protein>
    <submittedName>
        <fullName evidence="2">Uncharacterized protein</fullName>
    </submittedName>
</protein>
<name>A0A1I6K473_9EURY</name>
<feature type="transmembrane region" description="Helical" evidence="1">
    <location>
        <begin position="16"/>
        <end position="38"/>
    </location>
</feature>
<keyword evidence="3" id="KW-1185">Reference proteome</keyword>
<keyword evidence="1" id="KW-0472">Membrane</keyword>
<dbReference type="Proteomes" id="UP000199062">
    <property type="component" value="Unassembled WGS sequence"/>
</dbReference>
<proteinExistence type="predicted"/>
<feature type="transmembrane region" description="Helical" evidence="1">
    <location>
        <begin position="44"/>
        <end position="62"/>
    </location>
</feature>
<dbReference type="STRING" id="767519.SAMN05216559_0145"/>
<dbReference type="AlphaFoldDB" id="A0A1I6K473"/>
<evidence type="ECO:0000313" key="3">
    <source>
        <dbReference type="Proteomes" id="UP000199062"/>
    </source>
</evidence>
<sequence length="74" mass="7940">MFCLSPQSMSDGDGKAMWLFTLALGGALSVAVTDQFVLGRFGEMAVAAATMVVVYYVVLFAYRQVAEFSSDETA</sequence>
<evidence type="ECO:0000256" key="1">
    <source>
        <dbReference type="SAM" id="Phobius"/>
    </source>
</evidence>
<keyword evidence="1" id="KW-1133">Transmembrane helix</keyword>
<keyword evidence="1" id="KW-0812">Transmembrane</keyword>
<gene>
    <name evidence="2" type="ORF">SAMN05216559_0145</name>
</gene>